<protein>
    <submittedName>
        <fullName evidence="1">Uncharacterized protein</fullName>
    </submittedName>
</protein>
<reference evidence="1 2" key="1">
    <citation type="submission" date="2023-07" db="EMBL/GenBank/DDBJ databases">
        <title>Sorghum-associated microbial communities from plants grown in Nebraska, USA.</title>
        <authorList>
            <person name="Schachtman D."/>
        </authorList>
    </citation>
    <scope>NUCLEOTIDE SEQUENCE [LARGE SCALE GENOMIC DNA]</scope>
    <source>
        <strain evidence="1 2">4249</strain>
    </source>
</reference>
<gene>
    <name evidence="1" type="ORF">J2W49_001664</name>
</gene>
<sequence length="69" mass="8014">MHTEHLHRTLSPQAYARLQDDIRQQAESEHRQAVQTFFHALLVDWPHRLLQTVAGVRHPAARTRVIEAA</sequence>
<evidence type="ECO:0000313" key="1">
    <source>
        <dbReference type="EMBL" id="MDR7149709.1"/>
    </source>
</evidence>
<comment type="caution">
    <text evidence="1">The sequence shown here is derived from an EMBL/GenBank/DDBJ whole genome shotgun (WGS) entry which is preliminary data.</text>
</comment>
<name>A0ABU1WKY2_9BURK</name>
<dbReference type="EMBL" id="JAVDWU010000003">
    <property type="protein sequence ID" value="MDR7149709.1"/>
    <property type="molecule type" value="Genomic_DNA"/>
</dbReference>
<accession>A0ABU1WKY2</accession>
<dbReference type="RefSeq" id="WP_310314200.1">
    <property type="nucleotide sequence ID" value="NZ_JAVDWU010000003.1"/>
</dbReference>
<organism evidence="1 2">
    <name type="scientific">Hydrogenophaga palleronii</name>
    <dbReference type="NCBI Taxonomy" id="65655"/>
    <lineage>
        <taxon>Bacteria</taxon>
        <taxon>Pseudomonadati</taxon>
        <taxon>Pseudomonadota</taxon>
        <taxon>Betaproteobacteria</taxon>
        <taxon>Burkholderiales</taxon>
        <taxon>Comamonadaceae</taxon>
        <taxon>Hydrogenophaga</taxon>
    </lineage>
</organism>
<proteinExistence type="predicted"/>
<evidence type="ECO:0000313" key="2">
    <source>
        <dbReference type="Proteomes" id="UP001265700"/>
    </source>
</evidence>
<keyword evidence="2" id="KW-1185">Reference proteome</keyword>
<dbReference type="Proteomes" id="UP001265700">
    <property type="component" value="Unassembled WGS sequence"/>
</dbReference>